<proteinExistence type="predicted"/>
<dbReference type="Proteomes" id="UP000184520">
    <property type="component" value="Unassembled WGS sequence"/>
</dbReference>
<keyword evidence="2" id="KW-1185">Reference proteome</keyword>
<dbReference type="AlphaFoldDB" id="A0A1M5RYT0"/>
<name>A0A1M5RYT0_9ALTE</name>
<gene>
    <name evidence="1" type="ORF">SAMN05216361_4289</name>
</gene>
<protein>
    <submittedName>
        <fullName evidence="1">Uncharacterized protein</fullName>
    </submittedName>
</protein>
<dbReference type="EMBL" id="FQWD01000008">
    <property type="protein sequence ID" value="SHH31331.1"/>
    <property type="molecule type" value="Genomic_DNA"/>
</dbReference>
<reference evidence="2" key="1">
    <citation type="submission" date="2016-11" db="EMBL/GenBank/DDBJ databases">
        <authorList>
            <person name="Varghese N."/>
            <person name="Submissions S."/>
        </authorList>
    </citation>
    <scope>NUCLEOTIDE SEQUENCE [LARGE SCALE GENOMIC DNA]</scope>
    <source>
        <strain evidence="2">CGMCC 1.8995</strain>
    </source>
</reference>
<evidence type="ECO:0000313" key="2">
    <source>
        <dbReference type="Proteomes" id="UP000184520"/>
    </source>
</evidence>
<sequence>MNKESTLEIKHRETESKDSCAHQLVNNYRNQTKLNYWLSIIGNKLSLSSWSVVK</sequence>
<accession>A0A1M5RYT0</accession>
<organism evidence="1 2">
    <name type="scientific">Marisediminitalea aggregata</name>
    <dbReference type="NCBI Taxonomy" id="634436"/>
    <lineage>
        <taxon>Bacteria</taxon>
        <taxon>Pseudomonadati</taxon>
        <taxon>Pseudomonadota</taxon>
        <taxon>Gammaproteobacteria</taxon>
        <taxon>Alteromonadales</taxon>
        <taxon>Alteromonadaceae</taxon>
        <taxon>Marisediminitalea</taxon>
    </lineage>
</organism>
<evidence type="ECO:0000313" key="1">
    <source>
        <dbReference type="EMBL" id="SHH31331.1"/>
    </source>
</evidence>